<comment type="caution">
    <text evidence="2">The sequence shown here is derived from an EMBL/GenBank/DDBJ whole genome shotgun (WGS) entry which is preliminary data.</text>
</comment>
<dbReference type="EMBL" id="AWUE01014769">
    <property type="protein sequence ID" value="OMP01459.1"/>
    <property type="molecule type" value="Genomic_DNA"/>
</dbReference>
<accession>A0A1R3K2Z5</accession>
<organism evidence="2 3">
    <name type="scientific">Corchorus olitorius</name>
    <dbReference type="NCBI Taxonomy" id="93759"/>
    <lineage>
        <taxon>Eukaryota</taxon>
        <taxon>Viridiplantae</taxon>
        <taxon>Streptophyta</taxon>
        <taxon>Embryophyta</taxon>
        <taxon>Tracheophyta</taxon>
        <taxon>Spermatophyta</taxon>
        <taxon>Magnoliopsida</taxon>
        <taxon>eudicotyledons</taxon>
        <taxon>Gunneridae</taxon>
        <taxon>Pentapetalae</taxon>
        <taxon>rosids</taxon>
        <taxon>malvids</taxon>
        <taxon>Malvales</taxon>
        <taxon>Malvaceae</taxon>
        <taxon>Grewioideae</taxon>
        <taxon>Apeibeae</taxon>
        <taxon>Corchorus</taxon>
    </lineage>
</organism>
<sequence>MEEKNSSYAIGIPASYAAVRGYNVAVQDQAPAPAADPAPAPAPAPSLADFCRFMFFMSFLALCGFGVIFISSPNPKFGVKSLSVSDFKISGSDLTANWDVEFVVRNSRAGTCYEHLLVCVLYKDQLISEVVLAPQLQLLPKSMGSNYVAKTVALSKRIENRFVADAIARDYWSQGAVAFTVRLFQDVNIGHNVHVICSDIKVGFSNHSTHGILLITDQQAAFTLCSN</sequence>
<keyword evidence="3" id="KW-1185">Reference proteome</keyword>
<evidence type="ECO:0000313" key="3">
    <source>
        <dbReference type="Proteomes" id="UP000187203"/>
    </source>
</evidence>
<evidence type="ECO:0000313" key="2">
    <source>
        <dbReference type="EMBL" id="OMP01459.1"/>
    </source>
</evidence>
<dbReference type="Proteomes" id="UP000187203">
    <property type="component" value="Unassembled WGS sequence"/>
</dbReference>
<evidence type="ECO:0000256" key="1">
    <source>
        <dbReference type="SAM" id="Phobius"/>
    </source>
</evidence>
<keyword evidence="1" id="KW-1133">Transmembrane helix</keyword>
<keyword evidence="1" id="KW-0812">Transmembrane</keyword>
<dbReference type="OrthoDB" id="1708017at2759"/>
<dbReference type="AlphaFoldDB" id="A0A1R3K2Z5"/>
<proteinExistence type="predicted"/>
<evidence type="ECO:0008006" key="4">
    <source>
        <dbReference type="Google" id="ProtNLM"/>
    </source>
</evidence>
<keyword evidence="1" id="KW-0472">Membrane</keyword>
<reference evidence="3" key="1">
    <citation type="submission" date="2013-09" db="EMBL/GenBank/DDBJ databases">
        <title>Corchorus olitorius genome sequencing.</title>
        <authorList>
            <person name="Alam M."/>
            <person name="Haque M.S."/>
            <person name="Islam M.S."/>
            <person name="Emdad E.M."/>
            <person name="Islam M.M."/>
            <person name="Ahmed B."/>
            <person name="Halim A."/>
            <person name="Hossen Q.M.M."/>
            <person name="Hossain M.Z."/>
            <person name="Ahmed R."/>
            <person name="Khan M.M."/>
            <person name="Islam R."/>
            <person name="Rashid M.M."/>
            <person name="Khan S.A."/>
            <person name="Rahman M.S."/>
            <person name="Alam M."/>
            <person name="Yahiya A.S."/>
            <person name="Khan M.S."/>
            <person name="Azam M.S."/>
            <person name="Haque T."/>
            <person name="Lashkar M.Z.H."/>
            <person name="Akhand A.I."/>
            <person name="Morshed G."/>
            <person name="Roy S."/>
            <person name="Uddin K.S."/>
            <person name="Rabeya T."/>
            <person name="Hossain A.S."/>
            <person name="Chowdhury A."/>
            <person name="Snigdha A.R."/>
            <person name="Mortoza M.S."/>
            <person name="Matin S.A."/>
            <person name="Hoque S.M.E."/>
            <person name="Islam M.K."/>
            <person name="Roy D.K."/>
            <person name="Haider R."/>
            <person name="Moosa M.M."/>
            <person name="Elias S.M."/>
            <person name="Hasan A.M."/>
            <person name="Jahan S."/>
            <person name="Shafiuddin M."/>
            <person name="Mahmood N."/>
            <person name="Shommy N.S."/>
        </authorList>
    </citation>
    <scope>NUCLEOTIDE SEQUENCE [LARGE SCALE GENOMIC DNA]</scope>
    <source>
        <strain evidence="3">cv. O-4</strain>
    </source>
</reference>
<gene>
    <name evidence="2" type="ORF">COLO4_11844</name>
</gene>
<feature type="transmembrane region" description="Helical" evidence="1">
    <location>
        <begin position="53"/>
        <end position="71"/>
    </location>
</feature>
<protein>
    <recommendedName>
        <fullName evidence="4">Late embryogenesis abundant protein, LEA-14</fullName>
    </recommendedName>
</protein>
<name>A0A1R3K2Z5_9ROSI</name>